<organism evidence="2 3">
    <name type="scientific">Arenimonas donghaensis DSM 18148 = HO3-R19</name>
    <dbReference type="NCBI Taxonomy" id="1121014"/>
    <lineage>
        <taxon>Bacteria</taxon>
        <taxon>Pseudomonadati</taxon>
        <taxon>Pseudomonadota</taxon>
        <taxon>Gammaproteobacteria</taxon>
        <taxon>Lysobacterales</taxon>
        <taxon>Lysobacteraceae</taxon>
        <taxon>Arenimonas</taxon>
    </lineage>
</organism>
<dbReference type="NCBIfam" id="TIGR02532">
    <property type="entry name" value="IV_pilin_GFxxxE"/>
    <property type="match status" value="1"/>
</dbReference>
<feature type="transmembrane region" description="Helical" evidence="1">
    <location>
        <begin position="12"/>
        <end position="32"/>
    </location>
</feature>
<reference evidence="2 3" key="2">
    <citation type="journal article" date="2015" name="Stand. Genomic Sci.">
        <title>High quality draft genomic sequence of Arenimonas donghaensis DSM 18148(T).</title>
        <authorList>
            <person name="Chen F."/>
            <person name="Wang H."/>
            <person name="Cao Y."/>
            <person name="Li X."/>
            <person name="Wang G."/>
        </authorList>
    </citation>
    <scope>NUCLEOTIDE SEQUENCE [LARGE SCALE GENOMIC DNA]</scope>
    <source>
        <strain evidence="2 3">HO3-R19</strain>
    </source>
</reference>
<evidence type="ECO:0008006" key="4">
    <source>
        <dbReference type="Google" id="ProtNLM"/>
    </source>
</evidence>
<dbReference type="InterPro" id="IPR012902">
    <property type="entry name" value="N_methyl_site"/>
</dbReference>
<dbReference type="Pfam" id="PF07963">
    <property type="entry name" value="N_methyl"/>
    <property type="match status" value="1"/>
</dbReference>
<sequence length="139" mass="15703">MRPDRVRGFTLLEAIVALAILAAGGMALFAAMTQSVQMVNRAEQAREDDTALRNAMAWIEQVNPMQAPEGSVPLGDYELRWTSELVEPVRPGATGYLEPGLYDVGLYQLELELWHDDVLRRELPVRRVGWRQARQPVQM</sequence>
<evidence type="ECO:0000313" key="3">
    <source>
        <dbReference type="Proteomes" id="UP000029085"/>
    </source>
</evidence>
<keyword evidence="1" id="KW-0812">Transmembrane</keyword>
<evidence type="ECO:0000313" key="2">
    <source>
        <dbReference type="EMBL" id="KFL37068.1"/>
    </source>
</evidence>
<dbReference type="AlphaFoldDB" id="A0A087MJL5"/>
<dbReference type="PROSITE" id="PS00409">
    <property type="entry name" value="PROKAR_NTER_METHYL"/>
    <property type="match status" value="1"/>
</dbReference>
<dbReference type="OrthoDB" id="6059205at2"/>
<gene>
    <name evidence="2" type="ORF">N788_11115</name>
</gene>
<dbReference type="STRING" id="1121014.N788_11115"/>
<protein>
    <recommendedName>
        <fullName evidence="4">Prepilin-type N-terminal cleavage/methylation domain-containing protein</fullName>
    </recommendedName>
</protein>
<dbReference type="Proteomes" id="UP000029085">
    <property type="component" value="Unassembled WGS sequence"/>
</dbReference>
<keyword evidence="1" id="KW-0472">Membrane</keyword>
<dbReference type="PATRIC" id="fig|1121014.3.peg.978"/>
<accession>A0A087MJL5</accession>
<name>A0A087MJL5_9GAMM</name>
<evidence type="ECO:0000256" key="1">
    <source>
        <dbReference type="SAM" id="Phobius"/>
    </source>
</evidence>
<dbReference type="EMBL" id="AVCJ01000007">
    <property type="protein sequence ID" value="KFL37068.1"/>
    <property type="molecule type" value="Genomic_DNA"/>
</dbReference>
<reference evidence="3" key="1">
    <citation type="submission" date="2013-08" db="EMBL/GenBank/DDBJ databases">
        <title>Genome sequencing of Arenimonas donghaensis.</title>
        <authorList>
            <person name="Chen F."/>
            <person name="Wang G."/>
        </authorList>
    </citation>
    <scope>NUCLEOTIDE SEQUENCE [LARGE SCALE GENOMIC DNA]</scope>
    <source>
        <strain evidence="3">HO3-R19</strain>
    </source>
</reference>
<keyword evidence="3" id="KW-1185">Reference proteome</keyword>
<comment type="caution">
    <text evidence="2">The sequence shown here is derived from an EMBL/GenBank/DDBJ whole genome shotgun (WGS) entry which is preliminary data.</text>
</comment>
<keyword evidence="1" id="KW-1133">Transmembrane helix</keyword>
<proteinExistence type="predicted"/>
<dbReference type="RefSeq" id="WP_160171909.1">
    <property type="nucleotide sequence ID" value="NZ_AVCJ01000007.1"/>
</dbReference>